<dbReference type="Proteomes" id="UP000003835">
    <property type="component" value="Unassembled WGS sequence"/>
</dbReference>
<dbReference type="EMBL" id="DS989852">
    <property type="protein sequence ID" value="EDX74654.1"/>
    <property type="molecule type" value="Genomic_DNA"/>
</dbReference>
<proteinExistence type="predicted"/>
<dbReference type="AlphaFoldDB" id="B4VTN1"/>
<organism evidence="1 2">
    <name type="scientific">Coleofasciculus chthonoplastes PCC 7420</name>
    <dbReference type="NCBI Taxonomy" id="118168"/>
    <lineage>
        <taxon>Bacteria</taxon>
        <taxon>Bacillati</taxon>
        <taxon>Cyanobacteriota</taxon>
        <taxon>Cyanophyceae</taxon>
        <taxon>Coleofasciculales</taxon>
        <taxon>Coleofasciculaceae</taxon>
        <taxon>Coleofasciculus</taxon>
    </lineage>
</organism>
<name>B4VTN1_9CYAN</name>
<accession>B4VTN1</accession>
<evidence type="ECO:0000313" key="2">
    <source>
        <dbReference type="Proteomes" id="UP000003835"/>
    </source>
</evidence>
<gene>
    <name evidence="1" type="ORF">MC7420_6132</name>
</gene>
<keyword evidence="2" id="KW-1185">Reference proteome</keyword>
<protein>
    <submittedName>
        <fullName evidence="1">Uncharacterized protein</fullName>
    </submittedName>
</protein>
<reference evidence="1 2" key="1">
    <citation type="submission" date="2008-07" db="EMBL/GenBank/DDBJ databases">
        <authorList>
            <person name="Tandeau de Marsac N."/>
            <person name="Ferriera S."/>
            <person name="Johnson J."/>
            <person name="Kravitz S."/>
            <person name="Beeson K."/>
            <person name="Sutton G."/>
            <person name="Rogers Y.-H."/>
            <person name="Friedman R."/>
            <person name="Frazier M."/>
            <person name="Venter J.C."/>
        </authorList>
    </citation>
    <scope>NUCLEOTIDE SEQUENCE [LARGE SCALE GENOMIC DNA]</scope>
    <source>
        <strain evidence="1 2">PCC 7420</strain>
    </source>
</reference>
<evidence type="ECO:0000313" key="1">
    <source>
        <dbReference type="EMBL" id="EDX74654.1"/>
    </source>
</evidence>
<sequence length="49" mass="5131">MDKVPGNGVASFLSMASPCSGKMYPCSPSSLSFPSFPCSPSPHHLFSKP</sequence>
<dbReference type="HOGENOM" id="CLU_3134430_0_0_3"/>